<organism evidence="4 5">
    <name type="scientific">Endozoicomonas gorgoniicola</name>
    <dbReference type="NCBI Taxonomy" id="1234144"/>
    <lineage>
        <taxon>Bacteria</taxon>
        <taxon>Pseudomonadati</taxon>
        <taxon>Pseudomonadota</taxon>
        <taxon>Gammaproteobacteria</taxon>
        <taxon>Oceanospirillales</taxon>
        <taxon>Endozoicomonadaceae</taxon>
        <taxon>Endozoicomonas</taxon>
    </lineage>
</organism>
<dbReference type="PIRSF" id="PIRSF029218">
    <property type="entry name" value="ParE"/>
    <property type="match status" value="1"/>
</dbReference>
<proteinExistence type="inferred from homology"/>
<gene>
    <name evidence="4" type="ORF">NX722_09305</name>
</gene>
<keyword evidence="2" id="KW-1277">Toxin-antitoxin system</keyword>
<evidence type="ECO:0000256" key="2">
    <source>
        <dbReference type="ARBA" id="ARBA00022649"/>
    </source>
</evidence>
<dbReference type="InterPro" id="IPR028344">
    <property type="entry name" value="ParE1/4"/>
</dbReference>
<dbReference type="InterPro" id="IPR035093">
    <property type="entry name" value="RelE/ParE_toxin_dom_sf"/>
</dbReference>
<accession>A0ABT3MTZ6</accession>
<evidence type="ECO:0000256" key="1">
    <source>
        <dbReference type="ARBA" id="ARBA00006226"/>
    </source>
</evidence>
<comment type="caution">
    <text evidence="4">The sequence shown here is derived from an EMBL/GenBank/DDBJ whole genome shotgun (WGS) entry which is preliminary data.</text>
</comment>
<dbReference type="Pfam" id="PF05016">
    <property type="entry name" value="ParE_toxin"/>
    <property type="match status" value="1"/>
</dbReference>
<sequence length="100" mass="11590">MTRQKQYLFRPLAEQDMEGIFDYTLQEFGEAQADSYIRALFETFQALADTPGMARKRDEVRSGLRSYPVNAHVVFFRESETGIVIARVLHQSMDCQSKSY</sequence>
<dbReference type="InterPro" id="IPR051803">
    <property type="entry name" value="TA_system_RelE-like_toxin"/>
</dbReference>
<protein>
    <recommendedName>
        <fullName evidence="3">Toxin</fullName>
    </recommendedName>
</protein>
<evidence type="ECO:0000313" key="5">
    <source>
        <dbReference type="Proteomes" id="UP001209854"/>
    </source>
</evidence>
<dbReference type="PANTHER" id="PTHR33755:SF9">
    <property type="entry name" value="TOXIN PARE1"/>
    <property type="match status" value="1"/>
</dbReference>
<name>A0ABT3MTZ6_9GAMM</name>
<dbReference type="PANTHER" id="PTHR33755">
    <property type="entry name" value="TOXIN PARE1-RELATED"/>
    <property type="match status" value="1"/>
</dbReference>
<evidence type="ECO:0000313" key="4">
    <source>
        <dbReference type="EMBL" id="MCW7552835.1"/>
    </source>
</evidence>
<dbReference type="InterPro" id="IPR007712">
    <property type="entry name" value="RelE/ParE_toxin"/>
</dbReference>
<comment type="similarity">
    <text evidence="1 3">Belongs to the RelE toxin family.</text>
</comment>
<dbReference type="Gene3D" id="3.30.2310.20">
    <property type="entry name" value="RelE-like"/>
    <property type="match status" value="1"/>
</dbReference>
<keyword evidence="5" id="KW-1185">Reference proteome</keyword>
<dbReference type="Proteomes" id="UP001209854">
    <property type="component" value="Unassembled WGS sequence"/>
</dbReference>
<dbReference type="EMBL" id="JAPFCC010000001">
    <property type="protein sequence ID" value="MCW7552835.1"/>
    <property type="molecule type" value="Genomic_DNA"/>
</dbReference>
<reference evidence="4 5" key="1">
    <citation type="submission" date="2022-10" db="EMBL/GenBank/DDBJ databases">
        <title>High-quality genome sequences of two octocoral-associated bacteria, Endozoicomonas euniceicola EF212 and Endozoicomonas gorgoniicola PS125.</title>
        <authorList>
            <person name="Chiou Y.-J."/>
            <person name="Chen Y.-H."/>
        </authorList>
    </citation>
    <scope>NUCLEOTIDE SEQUENCE [LARGE SCALE GENOMIC DNA]</scope>
    <source>
        <strain evidence="4 5">PS125</strain>
    </source>
</reference>
<evidence type="ECO:0000256" key="3">
    <source>
        <dbReference type="PIRNR" id="PIRNR029218"/>
    </source>
</evidence>
<dbReference type="RefSeq" id="WP_262567743.1">
    <property type="nucleotide sequence ID" value="NZ_JAPFCC010000001.1"/>
</dbReference>